<dbReference type="GO" id="GO:0009847">
    <property type="term" value="P:spore germination"/>
    <property type="evidence" value="ECO:0007669"/>
    <property type="project" value="InterPro"/>
</dbReference>
<evidence type="ECO:0000313" key="9">
    <source>
        <dbReference type="EMBL" id="OXM83291.1"/>
    </source>
</evidence>
<name>A0A229UIV4_9BACL</name>
<evidence type="ECO:0000256" key="7">
    <source>
        <dbReference type="ARBA" id="ARBA00023136"/>
    </source>
</evidence>
<keyword evidence="6 8" id="KW-1133">Transmembrane helix</keyword>
<keyword evidence="5 8" id="KW-0812">Transmembrane</keyword>
<feature type="transmembrane region" description="Helical" evidence="8">
    <location>
        <begin position="341"/>
        <end position="362"/>
    </location>
</feature>
<dbReference type="InterPro" id="IPR004761">
    <property type="entry name" value="Spore_GerAB"/>
</dbReference>
<evidence type="ECO:0000256" key="8">
    <source>
        <dbReference type="SAM" id="Phobius"/>
    </source>
</evidence>
<evidence type="ECO:0000313" key="10">
    <source>
        <dbReference type="Proteomes" id="UP000215509"/>
    </source>
</evidence>
<evidence type="ECO:0000256" key="5">
    <source>
        <dbReference type="ARBA" id="ARBA00022692"/>
    </source>
</evidence>
<organism evidence="9 10">
    <name type="scientific">Paenibacillus rigui</name>
    <dbReference type="NCBI Taxonomy" id="554312"/>
    <lineage>
        <taxon>Bacteria</taxon>
        <taxon>Bacillati</taxon>
        <taxon>Bacillota</taxon>
        <taxon>Bacilli</taxon>
        <taxon>Bacillales</taxon>
        <taxon>Paenibacillaceae</taxon>
        <taxon>Paenibacillus</taxon>
    </lineage>
</organism>
<feature type="transmembrane region" description="Helical" evidence="8">
    <location>
        <begin position="312"/>
        <end position="329"/>
    </location>
</feature>
<dbReference type="GO" id="GO:0016020">
    <property type="term" value="C:membrane"/>
    <property type="evidence" value="ECO:0007669"/>
    <property type="project" value="UniProtKB-SubCell"/>
</dbReference>
<feature type="transmembrane region" description="Helical" evidence="8">
    <location>
        <begin position="222"/>
        <end position="245"/>
    </location>
</feature>
<dbReference type="PANTHER" id="PTHR34975:SF2">
    <property type="entry name" value="SPORE GERMINATION PROTEIN A2"/>
    <property type="match status" value="1"/>
</dbReference>
<feature type="transmembrane region" description="Helical" evidence="8">
    <location>
        <begin position="84"/>
        <end position="104"/>
    </location>
</feature>
<feature type="transmembrane region" description="Helical" evidence="8">
    <location>
        <begin position="279"/>
        <end position="300"/>
    </location>
</feature>
<comment type="caution">
    <text evidence="9">The sequence shown here is derived from an EMBL/GenBank/DDBJ whole genome shotgun (WGS) entry which is preliminary data.</text>
</comment>
<comment type="subcellular location">
    <subcellularLocation>
        <location evidence="1">Membrane</location>
        <topology evidence="1">Multi-pass membrane protein</topology>
    </subcellularLocation>
</comment>
<evidence type="ECO:0000256" key="2">
    <source>
        <dbReference type="ARBA" id="ARBA00007998"/>
    </source>
</evidence>
<evidence type="ECO:0000256" key="4">
    <source>
        <dbReference type="ARBA" id="ARBA00022544"/>
    </source>
</evidence>
<keyword evidence="4" id="KW-0309">Germination</keyword>
<evidence type="ECO:0000256" key="3">
    <source>
        <dbReference type="ARBA" id="ARBA00022448"/>
    </source>
</evidence>
<dbReference type="AlphaFoldDB" id="A0A229UIV4"/>
<feature type="transmembrane region" description="Helical" evidence="8">
    <location>
        <begin position="44"/>
        <end position="63"/>
    </location>
</feature>
<dbReference type="Pfam" id="PF03845">
    <property type="entry name" value="Spore_permease"/>
    <property type="match status" value="1"/>
</dbReference>
<dbReference type="PANTHER" id="PTHR34975">
    <property type="entry name" value="SPORE GERMINATION PROTEIN A2"/>
    <property type="match status" value="1"/>
</dbReference>
<protein>
    <submittedName>
        <fullName evidence="9">Uncharacterized protein</fullName>
    </submittedName>
</protein>
<keyword evidence="7 8" id="KW-0472">Membrane</keyword>
<feature type="transmembrane region" description="Helical" evidence="8">
    <location>
        <begin position="151"/>
        <end position="170"/>
    </location>
</feature>
<reference evidence="9 10" key="1">
    <citation type="submission" date="2017-07" db="EMBL/GenBank/DDBJ databases">
        <title>Genome sequencing and assembly of Paenibacillus rigui.</title>
        <authorList>
            <person name="Mayilraj S."/>
        </authorList>
    </citation>
    <scope>NUCLEOTIDE SEQUENCE [LARGE SCALE GENOMIC DNA]</scope>
    <source>
        <strain evidence="9 10">JCM 16352</strain>
    </source>
</reference>
<dbReference type="OrthoDB" id="2663238at2"/>
<dbReference type="NCBIfam" id="TIGR00912">
    <property type="entry name" value="2A0309"/>
    <property type="match status" value="1"/>
</dbReference>
<gene>
    <name evidence="9" type="ORF">CF651_26555</name>
</gene>
<feature type="transmembrane region" description="Helical" evidence="8">
    <location>
        <begin position="124"/>
        <end position="142"/>
    </location>
</feature>
<comment type="similarity">
    <text evidence="2">Belongs to the amino acid-polyamine-organocation (APC) superfamily. Spore germination protein (SGP) (TC 2.A.3.9) family.</text>
</comment>
<evidence type="ECO:0000256" key="1">
    <source>
        <dbReference type="ARBA" id="ARBA00004141"/>
    </source>
</evidence>
<dbReference type="EMBL" id="NMQW01000049">
    <property type="protein sequence ID" value="OXM83291.1"/>
    <property type="molecule type" value="Genomic_DNA"/>
</dbReference>
<keyword evidence="3" id="KW-0813">Transport</keyword>
<proteinExistence type="inferred from homology"/>
<accession>A0A229UIV4</accession>
<feature type="transmembrane region" description="Helical" evidence="8">
    <location>
        <begin position="190"/>
        <end position="210"/>
    </location>
</feature>
<dbReference type="Proteomes" id="UP000215509">
    <property type="component" value="Unassembled WGS sequence"/>
</dbReference>
<evidence type="ECO:0000256" key="6">
    <source>
        <dbReference type="ARBA" id="ARBA00022989"/>
    </source>
</evidence>
<sequence>MDEGSRRMERISQIQLFMLFALFSYSTPSAFLVSPLAAVAKYDLCLAFVLAAAATLFILYFSIKLGRQQPAVFFADYGGELVGKWLHSAFMVLFLFYFLQRAAIVLRNITDFMIQTQLPNTPSWAVAALFGLCIAFTIRSGIESIFRLSQIFFIIIVLLIIGLTPLFLAFQLENKMMVAFLTNHNWRKLALGTFQTIPWYGDTFLVLFLFPYLAQPHKTMRSLFWAVILGTVFILSYVIPTLLMFGPLLTASLKYPVLEFIRSLRIADFIETLDPFLTIIWLPIIVLKISLLLYTAIHCLMKVASLKDYKPLTYSMTTLMIGYSVHMAANSTELEAFILYSWPAFAITVQCLPLLYLAAGWLRSQGRGKVKAKDNANREEASTS</sequence>
<feature type="transmembrane region" description="Helical" evidence="8">
    <location>
        <begin position="16"/>
        <end position="38"/>
    </location>
</feature>
<keyword evidence="10" id="KW-1185">Reference proteome</keyword>